<evidence type="ECO:0000313" key="1">
    <source>
        <dbReference type="EMBL" id="MBD5778435.1"/>
    </source>
</evidence>
<protein>
    <submittedName>
        <fullName evidence="1">Uncharacterized protein</fullName>
    </submittedName>
</protein>
<name>A0A927F5J9_9BACT</name>
<comment type="caution">
    <text evidence="1">The sequence shown here is derived from an EMBL/GenBank/DDBJ whole genome shotgun (WGS) entry which is preliminary data.</text>
</comment>
<keyword evidence="2" id="KW-1185">Reference proteome</keyword>
<dbReference type="AlphaFoldDB" id="A0A927F5J9"/>
<dbReference type="Proteomes" id="UP000622317">
    <property type="component" value="Unassembled WGS sequence"/>
</dbReference>
<reference evidence="1" key="1">
    <citation type="submission" date="2020-09" db="EMBL/GenBank/DDBJ databases">
        <title>Pelagicoccus enzymogenes sp. nov. with an EPS production, isolated from marine sediment.</title>
        <authorList>
            <person name="Feng X."/>
        </authorList>
    </citation>
    <scope>NUCLEOTIDE SEQUENCE</scope>
    <source>
        <strain evidence="1">NFK12</strain>
    </source>
</reference>
<organism evidence="1 2">
    <name type="scientific">Pelagicoccus enzymogenes</name>
    <dbReference type="NCBI Taxonomy" id="2773457"/>
    <lineage>
        <taxon>Bacteria</taxon>
        <taxon>Pseudomonadati</taxon>
        <taxon>Verrucomicrobiota</taxon>
        <taxon>Opitutia</taxon>
        <taxon>Puniceicoccales</taxon>
        <taxon>Pelagicoccaceae</taxon>
        <taxon>Pelagicoccus</taxon>
    </lineage>
</organism>
<sequence>MVAKEASISVRVSAFLIKTRRAFFRMTMREKVLALLFAFALVLVWGSWQLDRQSLLKERHWDAGVVESGQQNWLTEEARHREFYETQKAAIDLEALPNREEVSGQIDALVRRAGFSSFDFPPPRTEIGAEMNFHTFQLVVQKASYAKIKNFTKAIKAEMPYLSLEKVIIQAPDQDVESPPVNVRYVFKSIEYTK</sequence>
<proteinExistence type="predicted"/>
<evidence type="ECO:0000313" key="2">
    <source>
        <dbReference type="Proteomes" id="UP000622317"/>
    </source>
</evidence>
<dbReference type="EMBL" id="JACYFG010000006">
    <property type="protein sequence ID" value="MBD5778435.1"/>
    <property type="molecule type" value="Genomic_DNA"/>
</dbReference>
<gene>
    <name evidence="1" type="ORF">IEN85_02945</name>
</gene>
<dbReference type="RefSeq" id="WP_191615576.1">
    <property type="nucleotide sequence ID" value="NZ_JACYFG010000006.1"/>
</dbReference>
<accession>A0A927F5J9</accession>